<dbReference type="AlphaFoldDB" id="A0A6P1YPT0"/>
<keyword evidence="1" id="KW-0812">Transmembrane</keyword>
<organism evidence="2 3">
    <name type="scientific">Ancylobacter pratisalsi</name>
    <dbReference type="NCBI Taxonomy" id="1745854"/>
    <lineage>
        <taxon>Bacteria</taxon>
        <taxon>Pseudomonadati</taxon>
        <taxon>Pseudomonadota</taxon>
        <taxon>Alphaproteobacteria</taxon>
        <taxon>Hyphomicrobiales</taxon>
        <taxon>Xanthobacteraceae</taxon>
        <taxon>Ancylobacter</taxon>
    </lineage>
</organism>
<protein>
    <submittedName>
        <fullName evidence="2">Uncharacterized protein</fullName>
    </submittedName>
</protein>
<gene>
    <name evidence="2" type="ORF">G3A50_08420</name>
</gene>
<evidence type="ECO:0000256" key="1">
    <source>
        <dbReference type="SAM" id="Phobius"/>
    </source>
</evidence>
<keyword evidence="1" id="KW-0472">Membrane</keyword>
<name>A0A6P1YPT0_9HYPH</name>
<dbReference type="EMBL" id="CP048630">
    <property type="protein sequence ID" value="QIB33724.1"/>
    <property type="molecule type" value="Genomic_DNA"/>
</dbReference>
<dbReference type="RefSeq" id="WP_163074819.1">
    <property type="nucleotide sequence ID" value="NZ_CP048630.1"/>
</dbReference>
<feature type="transmembrane region" description="Helical" evidence="1">
    <location>
        <begin position="387"/>
        <end position="409"/>
    </location>
</feature>
<evidence type="ECO:0000313" key="3">
    <source>
        <dbReference type="Proteomes" id="UP000464751"/>
    </source>
</evidence>
<keyword evidence="1" id="KW-1133">Transmembrane helix</keyword>
<reference evidence="2 3" key="1">
    <citation type="submission" date="2020-02" db="EMBL/GenBank/DDBJ databases">
        <authorList>
            <person name="Li G."/>
        </authorList>
    </citation>
    <scope>NUCLEOTIDE SEQUENCE [LARGE SCALE GENOMIC DNA]</scope>
    <source>
        <strain evidence="2 3">DSM 102029</strain>
    </source>
</reference>
<dbReference type="KEGG" id="apra:G3A50_08420"/>
<sequence length="457" mass="48877">MEPYFQDSGSQFIQLAEALIEASRLEGVPVTVATFNQDGQLPGQHSPATIFAGPYDRDRIAAALHAVDVPRRPNGRYADADFLGALKATIGTLLEGGEGVIWMLSNNKNAPNNDPNVEANTRAFYDLLRSSPYVTRMVAFPLRMPVKGPNFAENGFIVYGIAYGARAAQALDVIVAPDTPLRALFADPPIFLKPLEPQTLELLITPQPVGEGAQMSMQQDVVVIDGLPGGARSTITFTGRVRNVAYPKKILSARLNASWADTDEADGTPVAGSARIGELAAGALSEPMTMTLDLVGPPKPDGFANLFTTDVTVDGYLKIVLQNLTFDLDDGFVAKAAAVFGGEMVGEGHRAFVEQQLPTIFFDFRGVDHTVSRVPLRLVFHYSPLPLYAAGAGLLLGLAGLAAIPLVLLRPRDHLVRVAGAAHRVRLRPGQQVTLTGGDGRAHIVRGRAFGRPSVLS</sequence>
<accession>A0A6P1YPT0</accession>
<dbReference type="Proteomes" id="UP000464751">
    <property type="component" value="Chromosome"/>
</dbReference>
<evidence type="ECO:0000313" key="2">
    <source>
        <dbReference type="EMBL" id="QIB33724.1"/>
    </source>
</evidence>
<keyword evidence="3" id="KW-1185">Reference proteome</keyword>
<proteinExistence type="predicted"/>